<gene>
    <name evidence="2" type="ORF">RchiOBHm_Chr6g0293021</name>
</gene>
<name>A0A2P6PWI2_ROSCH</name>
<organism evidence="2 3">
    <name type="scientific">Rosa chinensis</name>
    <name type="common">China rose</name>
    <dbReference type="NCBI Taxonomy" id="74649"/>
    <lineage>
        <taxon>Eukaryota</taxon>
        <taxon>Viridiplantae</taxon>
        <taxon>Streptophyta</taxon>
        <taxon>Embryophyta</taxon>
        <taxon>Tracheophyta</taxon>
        <taxon>Spermatophyta</taxon>
        <taxon>Magnoliopsida</taxon>
        <taxon>eudicotyledons</taxon>
        <taxon>Gunneridae</taxon>
        <taxon>Pentapetalae</taxon>
        <taxon>rosids</taxon>
        <taxon>fabids</taxon>
        <taxon>Rosales</taxon>
        <taxon>Rosaceae</taxon>
        <taxon>Rosoideae</taxon>
        <taxon>Rosoideae incertae sedis</taxon>
        <taxon>Rosa</taxon>
    </lineage>
</organism>
<evidence type="ECO:0000313" key="2">
    <source>
        <dbReference type="EMBL" id="PRQ26293.1"/>
    </source>
</evidence>
<proteinExistence type="predicted"/>
<keyword evidence="1" id="KW-0472">Membrane</keyword>
<feature type="transmembrane region" description="Helical" evidence="1">
    <location>
        <begin position="148"/>
        <end position="168"/>
    </location>
</feature>
<evidence type="ECO:0008006" key="4">
    <source>
        <dbReference type="Google" id="ProtNLM"/>
    </source>
</evidence>
<keyword evidence="1" id="KW-1133">Transmembrane helix</keyword>
<evidence type="ECO:0000256" key="1">
    <source>
        <dbReference type="SAM" id="Phobius"/>
    </source>
</evidence>
<reference evidence="2 3" key="1">
    <citation type="journal article" date="2018" name="Nat. Genet.">
        <title>The Rosa genome provides new insights in the design of modern roses.</title>
        <authorList>
            <person name="Bendahmane M."/>
        </authorList>
    </citation>
    <scope>NUCLEOTIDE SEQUENCE [LARGE SCALE GENOMIC DNA]</scope>
    <source>
        <strain evidence="3">cv. Old Blush</strain>
    </source>
</reference>
<dbReference type="AlphaFoldDB" id="A0A2P6PWI2"/>
<protein>
    <recommendedName>
        <fullName evidence="4">Transmembrane protein</fullName>
    </recommendedName>
</protein>
<dbReference type="Gramene" id="PRQ26293">
    <property type="protein sequence ID" value="PRQ26293"/>
    <property type="gene ID" value="RchiOBHm_Chr6g0293021"/>
</dbReference>
<dbReference type="Proteomes" id="UP000238479">
    <property type="component" value="Chromosome 6"/>
</dbReference>
<dbReference type="EMBL" id="PDCK01000044">
    <property type="protein sequence ID" value="PRQ26293.1"/>
    <property type="molecule type" value="Genomic_DNA"/>
</dbReference>
<keyword evidence="3" id="KW-1185">Reference proteome</keyword>
<feature type="transmembrane region" description="Helical" evidence="1">
    <location>
        <begin position="87"/>
        <end position="104"/>
    </location>
</feature>
<sequence>MLAMSKSRGICSSFNFVPLISCQLSLKFFRSEISPHTSFHPISHTNSLSPTTDFHGGSHGCLVKVKITCLVVYGCSRVGVSPPIHHCIFSFLLAFVPFWWLHFLPGSLGSGRDEKISLRCWFSLRIKVHFGYDWSCFQGFYWHRCHGFYSLNLAILATSWSIIVRLLVMQYCLGGGSNGIKLGYVFFIL</sequence>
<keyword evidence="1" id="KW-0812">Transmembrane</keyword>
<evidence type="ECO:0000313" key="3">
    <source>
        <dbReference type="Proteomes" id="UP000238479"/>
    </source>
</evidence>
<comment type="caution">
    <text evidence="2">The sequence shown here is derived from an EMBL/GenBank/DDBJ whole genome shotgun (WGS) entry which is preliminary data.</text>
</comment>
<accession>A0A2P6PWI2</accession>